<dbReference type="Pfam" id="PF00392">
    <property type="entry name" value="GntR"/>
    <property type="match status" value="1"/>
</dbReference>
<dbReference type="InterPro" id="IPR036388">
    <property type="entry name" value="WH-like_DNA-bd_sf"/>
</dbReference>
<dbReference type="CDD" id="cd07377">
    <property type="entry name" value="WHTH_GntR"/>
    <property type="match status" value="1"/>
</dbReference>
<keyword evidence="6" id="KW-1185">Reference proteome</keyword>
<evidence type="ECO:0000256" key="2">
    <source>
        <dbReference type="ARBA" id="ARBA00023125"/>
    </source>
</evidence>
<feature type="domain" description="HTH gntR-type" evidence="4">
    <location>
        <begin position="11"/>
        <end position="78"/>
    </location>
</feature>
<dbReference type="SMART" id="SM00895">
    <property type="entry name" value="FCD"/>
    <property type="match status" value="1"/>
</dbReference>
<evidence type="ECO:0000256" key="3">
    <source>
        <dbReference type="ARBA" id="ARBA00023163"/>
    </source>
</evidence>
<keyword evidence="3" id="KW-0804">Transcription</keyword>
<dbReference type="InterPro" id="IPR036390">
    <property type="entry name" value="WH_DNA-bd_sf"/>
</dbReference>
<dbReference type="Proteomes" id="UP001157091">
    <property type="component" value="Unassembled WGS sequence"/>
</dbReference>
<dbReference type="Gene3D" id="1.20.120.530">
    <property type="entry name" value="GntR ligand-binding domain-like"/>
    <property type="match status" value="1"/>
</dbReference>
<dbReference type="SUPFAM" id="SSF48008">
    <property type="entry name" value="GntR ligand-binding domain-like"/>
    <property type="match status" value="1"/>
</dbReference>
<evidence type="ECO:0000313" key="6">
    <source>
        <dbReference type="Proteomes" id="UP001157091"/>
    </source>
</evidence>
<dbReference type="InterPro" id="IPR011711">
    <property type="entry name" value="GntR_C"/>
</dbReference>
<comment type="caution">
    <text evidence="5">The sequence shown here is derived from an EMBL/GenBank/DDBJ whole genome shotgun (WGS) entry which is preliminary data.</text>
</comment>
<evidence type="ECO:0000256" key="1">
    <source>
        <dbReference type="ARBA" id="ARBA00023015"/>
    </source>
</evidence>
<reference evidence="6" key="1">
    <citation type="journal article" date="2019" name="Int. J. Syst. Evol. Microbiol.">
        <title>The Global Catalogue of Microorganisms (GCM) 10K type strain sequencing project: providing services to taxonomists for standard genome sequencing and annotation.</title>
        <authorList>
            <consortium name="The Broad Institute Genomics Platform"/>
            <consortium name="The Broad Institute Genome Sequencing Center for Infectious Disease"/>
            <person name="Wu L."/>
            <person name="Ma J."/>
        </authorList>
    </citation>
    <scope>NUCLEOTIDE SEQUENCE [LARGE SCALE GENOMIC DNA]</scope>
    <source>
        <strain evidence="6">NBRC 106348</strain>
    </source>
</reference>
<organism evidence="5 6">
    <name type="scientific">Luteimicrobium album</name>
    <dbReference type="NCBI Taxonomy" id="1054550"/>
    <lineage>
        <taxon>Bacteria</taxon>
        <taxon>Bacillati</taxon>
        <taxon>Actinomycetota</taxon>
        <taxon>Actinomycetes</taxon>
        <taxon>Micrococcales</taxon>
        <taxon>Luteimicrobium</taxon>
    </lineage>
</organism>
<dbReference type="PANTHER" id="PTHR43537">
    <property type="entry name" value="TRANSCRIPTIONAL REGULATOR, GNTR FAMILY"/>
    <property type="match status" value="1"/>
</dbReference>
<dbReference type="PRINTS" id="PR00035">
    <property type="entry name" value="HTHGNTR"/>
</dbReference>
<keyword evidence="2" id="KW-0238">DNA-binding</keyword>
<dbReference type="InterPro" id="IPR008920">
    <property type="entry name" value="TF_FadR/GntR_C"/>
</dbReference>
<dbReference type="SMART" id="SM00345">
    <property type="entry name" value="HTH_GNTR"/>
    <property type="match status" value="1"/>
</dbReference>
<dbReference type="InterPro" id="IPR000524">
    <property type="entry name" value="Tscrpt_reg_HTH_GntR"/>
</dbReference>
<name>A0ABQ6I1R7_9MICO</name>
<gene>
    <name evidence="5" type="ORF">GCM10025864_18670</name>
</gene>
<accession>A0ABQ6I1R7</accession>
<protein>
    <submittedName>
        <fullName evidence="5">GntR family transcriptional regulator</fullName>
    </submittedName>
</protein>
<dbReference type="PANTHER" id="PTHR43537:SF24">
    <property type="entry name" value="GLUCONATE OPERON TRANSCRIPTIONAL REPRESSOR"/>
    <property type="match status" value="1"/>
</dbReference>
<keyword evidence="1" id="KW-0805">Transcription regulation</keyword>
<sequence length="223" mass="24718">MVATTLGLADQSLSTKIYVELRERIIQGRIRPGERIRERDLAEELDVSRIPLREAFPRLEAEGFIRTVPRRGAVVSELTLRDVEELFEVRSSLEVLAARLAASACERGAHGTGLKEALDKVESALESGDDAAIAAVNSSLHEEILALSGNSLLEMLMVPVNGRVRRLFFLEAERDQQVLCAEHRDLCRAILDGRVELAGSLAFAHVEHSKSESLAIMRQRLRA</sequence>
<dbReference type="SUPFAM" id="SSF46785">
    <property type="entry name" value="Winged helix' DNA-binding domain"/>
    <property type="match status" value="1"/>
</dbReference>
<dbReference type="Gene3D" id="1.10.10.10">
    <property type="entry name" value="Winged helix-like DNA-binding domain superfamily/Winged helix DNA-binding domain"/>
    <property type="match status" value="1"/>
</dbReference>
<dbReference type="Pfam" id="PF07729">
    <property type="entry name" value="FCD"/>
    <property type="match status" value="1"/>
</dbReference>
<dbReference type="EMBL" id="BSUK01000001">
    <property type="protein sequence ID" value="GMA24108.1"/>
    <property type="molecule type" value="Genomic_DNA"/>
</dbReference>
<evidence type="ECO:0000259" key="4">
    <source>
        <dbReference type="PROSITE" id="PS50949"/>
    </source>
</evidence>
<evidence type="ECO:0000313" key="5">
    <source>
        <dbReference type="EMBL" id="GMA24108.1"/>
    </source>
</evidence>
<proteinExistence type="predicted"/>
<dbReference type="PROSITE" id="PS50949">
    <property type="entry name" value="HTH_GNTR"/>
    <property type="match status" value="1"/>
</dbReference>